<proteinExistence type="predicted"/>
<keyword evidence="1" id="KW-1185">Reference proteome</keyword>
<evidence type="ECO:0000313" key="2">
    <source>
        <dbReference type="WBParaSite" id="ACRNAN_scaffold33620.g6409.t1"/>
    </source>
</evidence>
<dbReference type="AlphaFoldDB" id="A0A914DQ11"/>
<organism evidence="1 2">
    <name type="scientific">Acrobeloides nanus</name>
    <dbReference type="NCBI Taxonomy" id="290746"/>
    <lineage>
        <taxon>Eukaryota</taxon>
        <taxon>Metazoa</taxon>
        <taxon>Ecdysozoa</taxon>
        <taxon>Nematoda</taxon>
        <taxon>Chromadorea</taxon>
        <taxon>Rhabditida</taxon>
        <taxon>Tylenchina</taxon>
        <taxon>Cephalobomorpha</taxon>
        <taxon>Cephaloboidea</taxon>
        <taxon>Cephalobidae</taxon>
        <taxon>Acrobeloides</taxon>
    </lineage>
</organism>
<sequence length="96" mass="11256">FLEDRGIKVSSDEGIPIDAWNLKRHFGNRVAENEFEKEALKRTKVNEMNSWENLPSTLTFLVAWLDTTDDFHRSTRNGARKVSKFFHTFQASIVRR</sequence>
<dbReference type="Proteomes" id="UP000887540">
    <property type="component" value="Unplaced"/>
</dbReference>
<reference evidence="2" key="1">
    <citation type="submission" date="2022-11" db="UniProtKB">
        <authorList>
            <consortium name="WormBaseParasite"/>
        </authorList>
    </citation>
    <scope>IDENTIFICATION</scope>
</reference>
<name>A0A914DQ11_9BILA</name>
<accession>A0A914DQ11</accession>
<dbReference type="WBParaSite" id="ACRNAN_scaffold33620.g6409.t1">
    <property type="protein sequence ID" value="ACRNAN_scaffold33620.g6409.t1"/>
    <property type="gene ID" value="ACRNAN_scaffold33620.g6409"/>
</dbReference>
<evidence type="ECO:0000313" key="1">
    <source>
        <dbReference type="Proteomes" id="UP000887540"/>
    </source>
</evidence>
<protein>
    <submittedName>
        <fullName evidence="2">Uncharacterized protein</fullName>
    </submittedName>
</protein>